<dbReference type="STRING" id="27349.A0A0L6UR97"/>
<comment type="caution">
    <text evidence="2">The sequence shown here is derived from an EMBL/GenBank/DDBJ whole genome shotgun (WGS) entry which is preliminary data.</text>
</comment>
<dbReference type="EMBL" id="LAVV01009176">
    <property type="protein sequence ID" value="KNZ51066.1"/>
    <property type="molecule type" value="Genomic_DNA"/>
</dbReference>
<evidence type="ECO:0000256" key="1">
    <source>
        <dbReference type="SAM" id="MobiDB-lite"/>
    </source>
</evidence>
<dbReference type="OrthoDB" id="2414509at2759"/>
<protein>
    <submittedName>
        <fullName evidence="2">Uncharacterized protein</fullName>
    </submittedName>
</protein>
<evidence type="ECO:0000313" key="2">
    <source>
        <dbReference type="EMBL" id="KNZ51066.1"/>
    </source>
</evidence>
<feature type="compositionally biased region" description="Polar residues" evidence="1">
    <location>
        <begin position="145"/>
        <end position="166"/>
    </location>
</feature>
<feature type="region of interest" description="Disordered" evidence="1">
    <location>
        <begin position="1"/>
        <end position="38"/>
    </location>
</feature>
<accession>A0A0L6UR97</accession>
<dbReference type="VEuPathDB" id="FungiDB:VP01_4106g1"/>
<feature type="compositionally biased region" description="Basic and acidic residues" evidence="1">
    <location>
        <begin position="167"/>
        <end position="192"/>
    </location>
</feature>
<evidence type="ECO:0000313" key="3">
    <source>
        <dbReference type="Proteomes" id="UP000037035"/>
    </source>
</evidence>
<proteinExistence type="predicted"/>
<organism evidence="2 3">
    <name type="scientific">Puccinia sorghi</name>
    <dbReference type="NCBI Taxonomy" id="27349"/>
    <lineage>
        <taxon>Eukaryota</taxon>
        <taxon>Fungi</taxon>
        <taxon>Dikarya</taxon>
        <taxon>Basidiomycota</taxon>
        <taxon>Pucciniomycotina</taxon>
        <taxon>Pucciniomycetes</taxon>
        <taxon>Pucciniales</taxon>
        <taxon>Pucciniaceae</taxon>
        <taxon>Puccinia</taxon>
    </lineage>
</organism>
<dbReference type="Proteomes" id="UP000037035">
    <property type="component" value="Unassembled WGS sequence"/>
</dbReference>
<name>A0A0L6UR97_9BASI</name>
<keyword evidence="3" id="KW-1185">Reference proteome</keyword>
<feature type="non-terminal residue" evidence="2">
    <location>
        <position position="192"/>
    </location>
</feature>
<reference evidence="2 3" key="1">
    <citation type="submission" date="2015-08" db="EMBL/GenBank/DDBJ databases">
        <title>Next Generation Sequencing and Analysis of the Genome of Puccinia sorghi L Schw, the Causal Agent of Maize Common Rust.</title>
        <authorList>
            <person name="Rochi L."/>
            <person name="Burguener G."/>
            <person name="Darino M."/>
            <person name="Turjanski A."/>
            <person name="Kreff E."/>
            <person name="Dieguez M.J."/>
            <person name="Sacco F."/>
        </authorList>
    </citation>
    <scope>NUCLEOTIDE SEQUENCE [LARGE SCALE GENOMIC DNA]</scope>
    <source>
        <strain evidence="2 3">RO10H11247</strain>
    </source>
</reference>
<sequence length="192" mass="21121">MPKKASPKPTKKTTKKPAIQRKSKKNRGSNSYEDSADKTAGHLNKEDYLVIIGWLKIERNYNSCFGTGNALAVGCSAKDKPDPLSDEELIQYTKTSTKKKAGISTIDEKLESMCPHYHAMYELIGGQAFINPLFQVDGQAENKLAKSSPSEPSGNEIRSSDMGSNNNDDKDVVISGDIHKQAERNLADETNK</sequence>
<dbReference type="AlphaFoldDB" id="A0A0L6UR97"/>
<feature type="compositionally biased region" description="Basic residues" evidence="1">
    <location>
        <begin position="1"/>
        <end position="27"/>
    </location>
</feature>
<feature type="region of interest" description="Disordered" evidence="1">
    <location>
        <begin position="141"/>
        <end position="192"/>
    </location>
</feature>
<gene>
    <name evidence="2" type="ORF">VP01_4106g1</name>
</gene>